<evidence type="ECO:0000256" key="1">
    <source>
        <dbReference type="SAM" id="SignalP"/>
    </source>
</evidence>
<sequence length="311" mass="36548">MHCFIKIFTLDTLSHVLRMLVEICNPNPVPSSKQGEYTIHFLSNKKPHRKENTDQITYLPNNIKSQLMVQKLAKISQKAFKFTTGKNKQAEKRLKLELNLIEKDYAFEDSNWLREYTSVKKSVEEVKTSSASIDRAQSKNLIDEDFPRSRMAYSHKSSFHTGSGYLRKTPSCKMDQCSTDSLEKNFFKSLKSYKSMIGFKNDRSEDQLKNFSLKKISNTRSMTEIDQESNCQICDDEIEEIPQESLNSNYLNEILAENKSRKKAQKQFHLWNKKYFIYLDVINFSLKKKQIKQFYLIISIENKIFLKNYKS</sequence>
<proteinExistence type="predicted"/>
<comment type="caution">
    <text evidence="2">The sequence shown here is derived from an EMBL/GenBank/DDBJ whole genome shotgun (WGS) entry which is preliminary data.</text>
</comment>
<organism evidence="2 3">
    <name type="scientific">Brachionus plicatilis</name>
    <name type="common">Marine rotifer</name>
    <name type="synonym">Brachionus muelleri</name>
    <dbReference type="NCBI Taxonomy" id="10195"/>
    <lineage>
        <taxon>Eukaryota</taxon>
        <taxon>Metazoa</taxon>
        <taxon>Spiralia</taxon>
        <taxon>Gnathifera</taxon>
        <taxon>Rotifera</taxon>
        <taxon>Eurotatoria</taxon>
        <taxon>Monogononta</taxon>
        <taxon>Pseudotrocha</taxon>
        <taxon>Ploima</taxon>
        <taxon>Brachionidae</taxon>
        <taxon>Brachionus</taxon>
    </lineage>
</organism>
<gene>
    <name evidence="2" type="ORF">BpHYR1_042903</name>
</gene>
<dbReference type="AlphaFoldDB" id="A0A3M7T554"/>
<feature type="chain" id="PRO_5017925268" evidence="1">
    <location>
        <begin position="19"/>
        <end position="311"/>
    </location>
</feature>
<protein>
    <submittedName>
        <fullName evidence="2">Uncharacterized protein</fullName>
    </submittedName>
</protein>
<accession>A0A3M7T554</accession>
<dbReference type="Proteomes" id="UP000276133">
    <property type="component" value="Unassembled WGS sequence"/>
</dbReference>
<keyword evidence="1" id="KW-0732">Signal</keyword>
<evidence type="ECO:0000313" key="3">
    <source>
        <dbReference type="Proteomes" id="UP000276133"/>
    </source>
</evidence>
<name>A0A3M7T554_BRAPC</name>
<dbReference type="EMBL" id="REGN01000287">
    <property type="protein sequence ID" value="RNA43039.1"/>
    <property type="molecule type" value="Genomic_DNA"/>
</dbReference>
<evidence type="ECO:0000313" key="2">
    <source>
        <dbReference type="EMBL" id="RNA43039.1"/>
    </source>
</evidence>
<keyword evidence="3" id="KW-1185">Reference proteome</keyword>
<reference evidence="2 3" key="1">
    <citation type="journal article" date="2018" name="Sci. Rep.">
        <title>Genomic signatures of local adaptation to the degree of environmental predictability in rotifers.</title>
        <authorList>
            <person name="Franch-Gras L."/>
            <person name="Hahn C."/>
            <person name="Garcia-Roger E.M."/>
            <person name="Carmona M.J."/>
            <person name="Serra M."/>
            <person name="Gomez A."/>
        </authorList>
    </citation>
    <scope>NUCLEOTIDE SEQUENCE [LARGE SCALE GENOMIC DNA]</scope>
    <source>
        <strain evidence="2">HYR1</strain>
    </source>
</reference>
<dbReference type="OrthoDB" id="10525544at2759"/>
<feature type="signal peptide" evidence="1">
    <location>
        <begin position="1"/>
        <end position="18"/>
    </location>
</feature>